<feature type="compositionally biased region" description="Low complexity" evidence="8">
    <location>
        <begin position="10"/>
        <end position="28"/>
    </location>
</feature>
<evidence type="ECO:0000256" key="6">
    <source>
        <dbReference type="ARBA" id="ARBA00023136"/>
    </source>
</evidence>
<proteinExistence type="inferred from homology"/>
<feature type="domain" description="ABC transmembrane type-1" evidence="9">
    <location>
        <begin position="130"/>
        <end position="340"/>
    </location>
</feature>
<protein>
    <submittedName>
        <fullName evidence="10">ABC transporter permease</fullName>
    </submittedName>
</protein>
<organism evidence="10 11">
    <name type="scientific">Nocardioides daphniae</name>
    <dbReference type="NCBI Taxonomy" id="402297"/>
    <lineage>
        <taxon>Bacteria</taxon>
        <taxon>Bacillati</taxon>
        <taxon>Actinomycetota</taxon>
        <taxon>Actinomycetes</taxon>
        <taxon>Propionibacteriales</taxon>
        <taxon>Nocardioidaceae</taxon>
        <taxon>Nocardioides</taxon>
    </lineage>
</organism>
<keyword evidence="3" id="KW-1003">Cell membrane</keyword>
<evidence type="ECO:0000313" key="11">
    <source>
        <dbReference type="Proteomes" id="UP000630594"/>
    </source>
</evidence>
<evidence type="ECO:0000313" key="10">
    <source>
        <dbReference type="EMBL" id="GGD06216.1"/>
    </source>
</evidence>
<dbReference type="Pfam" id="PF00528">
    <property type="entry name" value="BPD_transp_1"/>
    <property type="match status" value="1"/>
</dbReference>
<comment type="caution">
    <text evidence="10">The sequence shown here is derived from an EMBL/GenBank/DDBJ whole genome shotgun (WGS) entry which is preliminary data.</text>
</comment>
<comment type="subcellular location">
    <subcellularLocation>
        <location evidence="1 7">Cell membrane</location>
        <topology evidence="1 7">Multi-pass membrane protein</topology>
    </subcellularLocation>
</comment>
<keyword evidence="5 7" id="KW-1133">Transmembrane helix</keyword>
<evidence type="ECO:0000256" key="8">
    <source>
        <dbReference type="SAM" id="MobiDB-lite"/>
    </source>
</evidence>
<dbReference type="PANTHER" id="PTHR43163:SF6">
    <property type="entry name" value="DIPEPTIDE TRANSPORT SYSTEM PERMEASE PROTEIN DPPB-RELATED"/>
    <property type="match status" value="1"/>
</dbReference>
<dbReference type="Proteomes" id="UP000630594">
    <property type="component" value="Unassembled WGS sequence"/>
</dbReference>
<reference evidence="11" key="1">
    <citation type="journal article" date="2019" name="Int. J. Syst. Evol. Microbiol.">
        <title>The Global Catalogue of Microorganisms (GCM) 10K type strain sequencing project: providing services to taxonomists for standard genome sequencing and annotation.</title>
        <authorList>
            <consortium name="The Broad Institute Genomics Platform"/>
            <consortium name="The Broad Institute Genome Sequencing Center for Infectious Disease"/>
            <person name="Wu L."/>
            <person name="Ma J."/>
        </authorList>
    </citation>
    <scope>NUCLEOTIDE SEQUENCE [LARGE SCALE GENOMIC DNA]</scope>
    <source>
        <strain evidence="11">CCM 7403</strain>
    </source>
</reference>
<dbReference type="SUPFAM" id="SSF161098">
    <property type="entry name" value="MetI-like"/>
    <property type="match status" value="1"/>
</dbReference>
<feature type="transmembrane region" description="Helical" evidence="7">
    <location>
        <begin position="218"/>
        <end position="238"/>
    </location>
</feature>
<keyword evidence="6 7" id="KW-0472">Membrane</keyword>
<accession>A0ABQ1PYI6</accession>
<feature type="transmembrane region" description="Helical" evidence="7">
    <location>
        <begin position="130"/>
        <end position="157"/>
    </location>
</feature>
<evidence type="ECO:0000259" key="9">
    <source>
        <dbReference type="PROSITE" id="PS50928"/>
    </source>
</evidence>
<feature type="transmembrane region" description="Helical" evidence="7">
    <location>
        <begin position="280"/>
        <end position="301"/>
    </location>
</feature>
<evidence type="ECO:0000256" key="4">
    <source>
        <dbReference type="ARBA" id="ARBA00022692"/>
    </source>
</evidence>
<keyword evidence="2 7" id="KW-0813">Transport</keyword>
<dbReference type="InterPro" id="IPR000515">
    <property type="entry name" value="MetI-like"/>
</dbReference>
<dbReference type="Gene3D" id="1.10.3720.10">
    <property type="entry name" value="MetI-like"/>
    <property type="match status" value="1"/>
</dbReference>
<dbReference type="InterPro" id="IPR035906">
    <property type="entry name" value="MetI-like_sf"/>
</dbReference>
<gene>
    <name evidence="10" type="ORF">GCM10007231_01160</name>
</gene>
<evidence type="ECO:0000256" key="5">
    <source>
        <dbReference type="ARBA" id="ARBA00022989"/>
    </source>
</evidence>
<dbReference type="PROSITE" id="PS50928">
    <property type="entry name" value="ABC_TM1"/>
    <property type="match status" value="1"/>
</dbReference>
<feature type="region of interest" description="Disordered" evidence="8">
    <location>
        <begin position="7"/>
        <end position="28"/>
    </location>
</feature>
<name>A0ABQ1PYI6_9ACTN</name>
<keyword evidence="11" id="KW-1185">Reference proteome</keyword>
<feature type="transmembrane region" description="Helical" evidence="7">
    <location>
        <begin position="321"/>
        <end position="340"/>
    </location>
</feature>
<dbReference type="PANTHER" id="PTHR43163">
    <property type="entry name" value="DIPEPTIDE TRANSPORT SYSTEM PERMEASE PROTEIN DPPB-RELATED"/>
    <property type="match status" value="1"/>
</dbReference>
<dbReference type="EMBL" id="BMCK01000001">
    <property type="protein sequence ID" value="GGD06216.1"/>
    <property type="molecule type" value="Genomic_DNA"/>
</dbReference>
<feature type="transmembrane region" description="Helical" evidence="7">
    <location>
        <begin position="169"/>
        <end position="190"/>
    </location>
</feature>
<feature type="transmembrane region" description="Helical" evidence="7">
    <location>
        <begin position="41"/>
        <end position="59"/>
    </location>
</feature>
<evidence type="ECO:0000256" key="7">
    <source>
        <dbReference type="RuleBase" id="RU363032"/>
    </source>
</evidence>
<keyword evidence="4 7" id="KW-0812">Transmembrane</keyword>
<evidence type="ECO:0000256" key="1">
    <source>
        <dbReference type="ARBA" id="ARBA00004651"/>
    </source>
</evidence>
<evidence type="ECO:0000256" key="2">
    <source>
        <dbReference type="ARBA" id="ARBA00022448"/>
    </source>
</evidence>
<sequence length="356" mass="37218">MALVSLLDTSGDSVAASSAPDPAPAGESGTRRVVLTVLGRLLRLASLLVAVAVGTFVLMTSSPVDPIEAYVGADTAVISSEQRDQIAERWGLDEPPVQRFAAWAGNLAQGDLGTSVVFGEPVVDVIADRFVASLALLALAWIFSGVLGFVMGLVAGATHGRLLDRVLSWWAYTLASAPTFWVGLLLLYVFSVSLQWTPVCCAGPIGALPGEVTLLERLHHLVLPALTLSVVGISPVMLHTRQQTIEVLASDQVAFARAQGERGAGLVLHRVARNAAGPALMLQFASIGELIGGAVLAEQVFTYPGLGQATTTAALRQDVPLLMGVALFTALLVFIGNSLGDLAHRAVAPHAREGVR</sequence>
<evidence type="ECO:0000256" key="3">
    <source>
        <dbReference type="ARBA" id="ARBA00022475"/>
    </source>
</evidence>
<comment type="similarity">
    <text evidence="7">Belongs to the binding-protein-dependent transport system permease family.</text>
</comment>